<keyword evidence="1" id="KW-1133">Transmembrane helix</keyword>
<sequence>MFPVVDSVGRGPAVVPGGAGFVLQSGASGLLANPWFYAAFSALSLLAGSAVGIWVRPARRWQAALLAVGGGSLVVSLAFELFEPAFRNIGEYPASGFFLCGILVFGTLDVLIDRWADDDTEENGAGLWASVTTDGIPENAAMGSLLAGNVSGALALLFGLAVTNGSQSMMSGTNMSENHGERRVMAVWVATAAVVSGSVIAGYRLLPPLPNYWIAAVRAFAAGAILASLAGEIYPDAYEEAGPYITLATAVGFLGTFLL</sequence>
<feature type="transmembrane region" description="Helical" evidence="1">
    <location>
        <begin position="61"/>
        <end position="82"/>
    </location>
</feature>
<proteinExistence type="predicted"/>
<keyword evidence="3" id="KW-1185">Reference proteome</keyword>
<accession>A0A7D5TWC9</accession>
<evidence type="ECO:0000313" key="3">
    <source>
        <dbReference type="Proteomes" id="UP000509346"/>
    </source>
</evidence>
<protein>
    <recommendedName>
        <fullName evidence="4">ZIP family metal transporter</fullName>
    </recommendedName>
</protein>
<gene>
    <name evidence="2" type="ORF">HZS54_20975</name>
</gene>
<keyword evidence="1" id="KW-0472">Membrane</keyword>
<keyword evidence="1" id="KW-0812">Transmembrane</keyword>
<dbReference type="EMBL" id="CP058909">
    <property type="protein sequence ID" value="QLH83954.1"/>
    <property type="molecule type" value="Genomic_DNA"/>
</dbReference>
<feature type="transmembrane region" description="Helical" evidence="1">
    <location>
        <begin position="241"/>
        <end position="258"/>
    </location>
</feature>
<evidence type="ECO:0008006" key="4">
    <source>
        <dbReference type="Google" id="ProtNLM"/>
    </source>
</evidence>
<feature type="transmembrane region" description="Helical" evidence="1">
    <location>
        <begin position="35"/>
        <end position="55"/>
    </location>
</feature>
<dbReference type="Proteomes" id="UP000509346">
    <property type="component" value="Chromosome"/>
</dbReference>
<feature type="transmembrane region" description="Helical" evidence="1">
    <location>
        <begin position="184"/>
        <end position="206"/>
    </location>
</feature>
<dbReference type="RefSeq" id="WP_179919056.1">
    <property type="nucleotide sequence ID" value="NZ_CP058909.1"/>
</dbReference>
<organism evidence="2 3">
    <name type="scientific">Halosimplex pelagicum</name>
    <dbReference type="NCBI Taxonomy" id="869886"/>
    <lineage>
        <taxon>Archaea</taxon>
        <taxon>Methanobacteriati</taxon>
        <taxon>Methanobacteriota</taxon>
        <taxon>Stenosarchaea group</taxon>
        <taxon>Halobacteria</taxon>
        <taxon>Halobacteriales</taxon>
        <taxon>Haloarculaceae</taxon>
        <taxon>Halosimplex</taxon>
    </lineage>
</organism>
<feature type="transmembrane region" description="Helical" evidence="1">
    <location>
        <begin position="140"/>
        <end position="163"/>
    </location>
</feature>
<dbReference type="AlphaFoldDB" id="A0A7D5TWC9"/>
<reference evidence="2 3" key="1">
    <citation type="submission" date="2020-07" db="EMBL/GenBank/DDBJ databases">
        <title>Halosimplex litoreum sp. nov. and Halosimplex rubrum sp. nov., isolated from different salt environments.</title>
        <authorList>
            <person name="Cui H."/>
        </authorList>
    </citation>
    <scope>NUCLEOTIDE SEQUENCE [LARGE SCALE GENOMIC DNA]</scope>
    <source>
        <strain evidence="2 3">R2</strain>
    </source>
</reference>
<evidence type="ECO:0000313" key="2">
    <source>
        <dbReference type="EMBL" id="QLH83954.1"/>
    </source>
</evidence>
<dbReference type="KEGG" id="hpel:HZS54_20975"/>
<dbReference type="OrthoDB" id="307354at2157"/>
<feature type="transmembrane region" description="Helical" evidence="1">
    <location>
        <begin position="212"/>
        <end position="234"/>
    </location>
</feature>
<name>A0A7D5TWC9_9EURY</name>
<evidence type="ECO:0000256" key="1">
    <source>
        <dbReference type="SAM" id="Phobius"/>
    </source>
</evidence>
<dbReference type="GeneID" id="56085118"/>